<dbReference type="SMART" id="SM00849">
    <property type="entry name" value="Lactamase_B"/>
    <property type="match status" value="1"/>
</dbReference>
<comment type="cofactor">
    <cofactor evidence="1">
        <name>Zn(2+)</name>
        <dbReference type="ChEBI" id="CHEBI:29105"/>
    </cofactor>
</comment>
<evidence type="ECO:0000256" key="6">
    <source>
        <dbReference type="ARBA" id="ARBA00034221"/>
    </source>
</evidence>
<dbReference type="SUPFAM" id="SSF56281">
    <property type="entry name" value="Metallo-hydrolase/oxidoreductase"/>
    <property type="match status" value="1"/>
</dbReference>
<dbReference type="EMBL" id="CP041969">
    <property type="protein sequence ID" value="QMV40023.1"/>
    <property type="molecule type" value="Genomic_DNA"/>
</dbReference>
<comment type="function">
    <text evidence="7">Counteracts the endogenous Pycsar antiviral defense system. Phosphodiesterase that enables metal-dependent hydrolysis of host cyclic nucleotide Pycsar defense signals such as cCMP and cUMP.</text>
</comment>
<name>A0A7G5BST9_9BACL</name>
<evidence type="ECO:0000256" key="4">
    <source>
        <dbReference type="ARBA" id="ARBA00022801"/>
    </source>
</evidence>
<dbReference type="Gene3D" id="3.60.15.10">
    <property type="entry name" value="Ribonuclease Z/Hydroxyacylglutathione hydrolase-like"/>
    <property type="match status" value="1"/>
</dbReference>
<dbReference type="InterPro" id="IPR051013">
    <property type="entry name" value="MBL_superfamily_lactonases"/>
</dbReference>
<evidence type="ECO:0000256" key="7">
    <source>
        <dbReference type="ARBA" id="ARBA00034301"/>
    </source>
</evidence>
<evidence type="ECO:0000256" key="3">
    <source>
        <dbReference type="ARBA" id="ARBA00022723"/>
    </source>
</evidence>
<accession>A0A7G5BST9</accession>
<gene>
    <name evidence="10" type="ORF">FPL14_01510</name>
</gene>
<protein>
    <submittedName>
        <fullName evidence="10">MBL fold metallo-hydrolase</fullName>
    </submittedName>
</protein>
<dbReference type="GO" id="GO:0016787">
    <property type="term" value="F:hydrolase activity"/>
    <property type="evidence" value="ECO:0007669"/>
    <property type="project" value="UniProtKB-KW"/>
</dbReference>
<evidence type="ECO:0000256" key="8">
    <source>
        <dbReference type="ARBA" id="ARBA00048505"/>
    </source>
</evidence>
<keyword evidence="11" id="KW-1185">Reference proteome</keyword>
<reference evidence="10 11" key="1">
    <citation type="submission" date="2019-07" db="EMBL/GenBank/DDBJ databases">
        <authorList>
            <person name="Kim J.K."/>
            <person name="Cheong H.-M."/>
            <person name="Choi Y."/>
            <person name="Hwang K.J."/>
            <person name="Lee S."/>
            <person name="Choi C."/>
        </authorList>
    </citation>
    <scope>NUCLEOTIDE SEQUENCE [LARGE SCALE GENOMIC DNA]</scope>
    <source>
        <strain evidence="10 11">KS 22</strain>
    </source>
</reference>
<dbReference type="Pfam" id="PF00753">
    <property type="entry name" value="Lactamase_B"/>
    <property type="match status" value="1"/>
</dbReference>
<dbReference type="PANTHER" id="PTHR42978">
    <property type="entry name" value="QUORUM-QUENCHING LACTONASE YTNP-RELATED-RELATED"/>
    <property type="match status" value="1"/>
</dbReference>
<evidence type="ECO:0000313" key="10">
    <source>
        <dbReference type="EMBL" id="QMV40023.1"/>
    </source>
</evidence>
<dbReference type="AlphaFoldDB" id="A0A7G5BST9"/>
<dbReference type="PANTHER" id="PTHR42978:SF2">
    <property type="entry name" value="102 KBASES UNSTABLE REGION: FROM 1 TO 119443"/>
    <property type="match status" value="1"/>
</dbReference>
<proteinExistence type="inferred from homology"/>
<feature type="domain" description="Metallo-beta-lactamase" evidence="9">
    <location>
        <begin position="30"/>
        <end position="213"/>
    </location>
</feature>
<dbReference type="InterPro" id="IPR001279">
    <property type="entry name" value="Metallo-B-lactamas"/>
</dbReference>
<keyword evidence="5" id="KW-0862">Zinc</keyword>
<dbReference type="GO" id="GO:0046872">
    <property type="term" value="F:metal ion binding"/>
    <property type="evidence" value="ECO:0007669"/>
    <property type="project" value="UniProtKB-KW"/>
</dbReference>
<comment type="catalytic activity">
    <reaction evidence="6">
        <text>3',5'-cyclic CMP + H2O = CMP + H(+)</text>
        <dbReference type="Rhea" id="RHEA:72675"/>
        <dbReference type="ChEBI" id="CHEBI:15377"/>
        <dbReference type="ChEBI" id="CHEBI:15378"/>
        <dbReference type="ChEBI" id="CHEBI:58003"/>
        <dbReference type="ChEBI" id="CHEBI:60377"/>
    </reaction>
    <physiologicalReaction direction="left-to-right" evidence="6">
        <dbReference type="Rhea" id="RHEA:72676"/>
    </physiologicalReaction>
</comment>
<dbReference type="RefSeq" id="WP_182301357.1">
    <property type="nucleotide sequence ID" value="NZ_CP041969.1"/>
</dbReference>
<dbReference type="InterPro" id="IPR036866">
    <property type="entry name" value="RibonucZ/Hydroxyglut_hydro"/>
</dbReference>
<evidence type="ECO:0000256" key="5">
    <source>
        <dbReference type="ARBA" id="ARBA00022833"/>
    </source>
</evidence>
<comment type="similarity">
    <text evidence="2">Belongs to the metallo-beta-lactamase superfamily.</text>
</comment>
<evidence type="ECO:0000256" key="1">
    <source>
        <dbReference type="ARBA" id="ARBA00001947"/>
    </source>
</evidence>
<dbReference type="KEGG" id="cchl:FPL14_01510"/>
<comment type="catalytic activity">
    <reaction evidence="8">
        <text>3',5'-cyclic UMP + H2O = UMP + H(+)</text>
        <dbReference type="Rhea" id="RHEA:70575"/>
        <dbReference type="ChEBI" id="CHEBI:15377"/>
        <dbReference type="ChEBI" id="CHEBI:15378"/>
        <dbReference type="ChEBI" id="CHEBI:57865"/>
        <dbReference type="ChEBI" id="CHEBI:184387"/>
    </reaction>
    <physiologicalReaction direction="left-to-right" evidence="8">
        <dbReference type="Rhea" id="RHEA:70576"/>
    </physiologicalReaction>
</comment>
<keyword evidence="3" id="KW-0479">Metal-binding</keyword>
<evidence type="ECO:0000313" key="11">
    <source>
        <dbReference type="Proteomes" id="UP000515679"/>
    </source>
</evidence>
<organism evidence="10 11">
    <name type="scientific">Cohnella cholangitidis</name>
    <dbReference type="NCBI Taxonomy" id="2598458"/>
    <lineage>
        <taxon>Bacteria</taxon>
        <taxon>Bacillati</taxon>
        <taxon>Bacillota</taxon>
        <taxon>Bacilli</taxon>
        <taxon>Bacillales</taxon>
        <taxon>Paenibacillaceae</taxon>
        <taxon>Cohnella</taxon>
    </lineage>
</organism>
<sequence>MQLYAIKFGESSFYSKYVFRDDTSDETMQISWSYYLARFNNKTILFDVGFRDPLIAHEWGITLMNVEHEINSLIKDNPVDTIFITHSHFDHIDNIDLYPDSRIIIAHDDYLHALNNGNPAVKERLLRENVITVKDEFLFDDKFKFKVIGGHTVGSSVIYFEQDGHNFVITGDECYDRDNMNDNRPIGVYASTEKNTAFLEEANRNQYIPLPYHDNSVFQSYKQVSTHIVQIL</sequence>
<evidence type="ECO:0000259" key="9">
    <source>
        <dbReference type="SMART" id="SM00849"/>
    </source>
</evidence>
<evidence type="ECO:0000256" key="2">
    <source>
        <dbReference type="ARBA" id="ARBA00007749"/>
    </source>
</evidence>
<keyword evidence="4 10" id="KW-0378">Hydrolase</keyword>
<dbReference type="Proteomes" id="UP000515679">
    <property type="component" value="Chromosome"/>
</dbReference>